<feature type="domain" description="Vps53 N-terminal" evidence="8">
    <location>
        <begin position="19"/>
        <end position="395"/>
    </location>
</feature>
<evidence type="ECO:0000256" key="7">
    <source>
        <dbReference type="SAM" id="MobiDB-lite"/>
    </source>
</evidence>
<dbReference type="GO" id="GO:0010008">
    <property type="term" value="C:endosome membrane"/>
    <property type="evidence" value="ECO:0007669"/>
    <property type="project" value="UniProtKB-SubCell"/>
</dbReference>
<dbReference type="InterPro" id="IPR039766">
    <property type="entry name" value="Vps53"/>
</dbReference>
<dbReference type="InterPro" id="IPR038260">
    <property type="entry name" value="Vps53_C_sf"/>
</dbReference>
<evidence type="ECO:0000256" key="5">
    <source>
        <dbReference type="ARBA" id="ARBA00023034"/>
    </source>
</evidence>
<dbReference type="PANTHER" id="PTHR12820">
    <property type="entry name" value="VACUOLAR SORTING PROTEIN 53"/>
    <property type="match status" value="1"/>
</dbReference>
<protein>
    <submittedName>
        <fullName evidence="10">Uncharacterized protein</fullName>
    </submittedName>
</protein>
<dbReference type="GeneID" id="28734711"/>
<evidence type="ECO:0000256" key="4">
    <source>
        <dbReference type="ARBA" id="ARBA00022753"/>
    </source>
</evidence>
<evidence type="ECO:0000256" key="2">
    <source>
        <dbReference type="ARBA" id="ARBA00004481"/>
    </source>
</evidence>
<feature type="region of interest" description="Disordered" evidence="7">
    <location>
        <begin position="846"/>
        <end position="868"/>
    </location>
</feature>
<dbReference type="PANTHER" id="PTHR12820:SF0">
    <property type="entry name" value="VACUOLAR PROTEIN SORTING-ASSOCIATED PROTEIN 53 HOMOLOG"/>
    <property type="match status" value="1"/>
</dbReference>
<gene>
    <name evidence="10" type="ORF">AB675_2829</name>
</gene>
<accession>A0A0N0NRF5</accession>
<comment type="caution">
    <text evidence="10">The sequence shown here is derived from an EMBL/GenBank/DDBJ whole genome shotgun (WGS) entry which is preliminary data.</text>
</comment>
<sequence>MTTLSSLPNGAATDPLSSPDYDPIDHLNTIFSHPSSLSRVTPTLSALQTHETHLSSQIKHLTTTQSCSHAECLSGLQTSRAELGSLLSRIDSLRAKALATQQNITSMTAEIKALDTTKKNLVHSMTTLKRLQMLSTAFAQLRGVVVKGRQYGEAARLLGAVVQLEEHFRGFRSVDQIALLSKEVGVLRGEVEEQVREDFELAWSRDEVVAKAGVLREGCEVVEVLGPEARARLVNWYVNAELRGYRGIFRGDGEAGGLDNVDRRYAWWRKMVKGWEDVWSGIFPQGWRVGEKLAENFAEGTREDYKGVLGRMTRGGQGVDVNLLLSALQQTLDFEQSLERRFSIAESRTSLDTTVSADGGQGALGNHLISAVFEPYLGLWVDAQEKELANLLPQYRARPVRPPEEDFSSQMVVHSASELFNFYRLSLQQCAKLSTGQSLLDLSKVFARFLNLYAEQVLLSCLQEKPTGGTPSRTPSLEDIITVLNTADYCYNTTQSLSDKIQSRIDEALKESVDLSSQADAFMGIASASVRALVRIVEVALEPSWREMRNTGWARIETAADKSSFMAPLQQAIRSKSASILDMIHKPQYSRAFADNLVELLSSTYLAQIVLCRPISEGGAEQMLLDLHEFRSTLSSILPGDPPPASFLKRVTNSFGRIEPLLKTLQVRPQPPEALVQAYLIHIADLSESNFRKILDMKGLRRQEQTQLIELYQMHKFSPRYKDSLTEKSTLLTPLILASTNTTAASATTAGANVALQNLSALGNSAAQSLSTANLPANMKFDASGLGNAIMDRFSTPSIGTPMAAQSPPGGTAGMGNPMDGADGQGKLNENLKNIGKFFKRDLGGLGLGGRFGQGSKATSPAPPEDRH</sequence>
<dbReference type="EMBL" id="LFJN01000002">
    <property type="protein sequence ID" value="KPI45031.1"/>
    <property type="molecule type" value="Genomic_DNA"/>
</dbReference>
<organism evidence="10 11">
    <name type="scientific">Cyphellophora attinorum</name>
    <dbReference type="NCBI Taxonomy" id="1664694"/>
    <lineage>
        <taxon>Eukaryota</taxon>
        <taxon>Fungi</taxon>
        <taxon>Dikarya</taxon>
        <taxon>Ascomycota</taxon>
        <taxon>Pezizomycotina</taxon>
        <taxon>Eurotiomycetes</taxon>
        <taxon>Chaetothyriomycetidae</taxon>
        <taxon>Chaetothyriales</taxon>
        <taxon>Cyphellophoraceae</taxon>
        <taxon>Cyphellophora</taxon>
    </lineage>
</organism>
<name>A0A0N0NRF5_9EURO</name>
<dbReference type="OrthoDB" id="10261632at2759"/>
<keyword evidence="5" id="KW-0333">Golgi apparatus</keyword>
<keyword evidence="4" id="KW-0967">Endosome</keyword>
<dbReference type="Proteomes" id="UP000038010">
    <property type="component" value="Unassembled WGS sequence"/>
</dbReference>
<evidence type="ECO:0000256" key="3">
    <source>
        <dbReference type="ARBA" id="ARBA00008628"/>
    </source>
</evidence>
<evidence type="ECO:0000259" key="8">
    <source>
        <dbReference type="Pfam" id="PF04100"/>
    </source>
</evidence>
<dbReference type="Pfam" id="PF16854">
    <property type="entry name" value="VPS53_C"/>
    <property type="match status" value="1"/>
</dbReference>
<dbReference type="GO" id="GO:0000938">
    <property type="term" value="C:GARP complex"/>
    <property type="evidence" value="ECO:0007669"/>
    <property type="project" value="InterPro"/>
</dbReference>
<evidence type="ECO:0000313" key="11">
    <source>
        <dbReference type="Proteomes" id="UP000038010"/>
    </source>
</evidence>
<dbReference type="RefSeq" id="XP_018004994.1">
    <property type="nucleotide sequence ID" value="XM_018142831.1"/>
</dbReference>
<evidence type="ECO:0000256" key="1">
    <source>
        <dbReference type="ARBA" id="ARBA00004150"/>
    </source>
</evidence>
<comment type="similarity">
    <text evidence="3">Belongs to the VPS53 family.</text>
</comment>
<dbReference type="GO" id="GO:0042147">
    <property type="term" value="P:retrograde transport, endosome to Golgi"/>
    <property type="evidence" value="ECO:0007669"/>
    <property type="project" value="InterPro"/>
</dbReference>
<evidence type="ECO:0000259" key="9">
    <source>
        <dbReference type="Pfam" id="PF16854"/>
    </source>
</evidence>
<comment type="subcellular location">
    <subcellularLocation>
        <location evidence="2">Endosome membrane</location>
        <topology evidence="2">Peripheral membrane protein</topology>
    </subcellularLocation>
    <subcellularLocation>
        <location evidence="1">Golgi apparatus</location>
        <location evidence="1">trans-Golgi network membrane</location>
        <topology evidence="1">Peripheral membrane protein</topology>
    </subcellularLocation>
</comment>
<evidence type="ECO:0000313" key="10">
    <source>
        <dbReference type="EMBL" id="KPI45031.1"/>
    </source>
</evidence>
<reference evidence="10 11" key="1">
    <citation type="submission" date="2015-06" db="EMBL/GenBank/DDBJ databases">
        <title>Draft genome of the ant-associated black yeast Phialophora attae CBS 131958.</title>
        <authorList>
            <person name="Moreno L.F."/>
            <person name="Stielow B.J."/>
            <person name="de Hoog S."/>
            <person name="Vicente V.A."/>
            <person name="Weiss V.A."/>
            <person name="de Vries M."/>
            <person name="Cruz L.M."/>
            <person name="Souza E.M."/>
        </authorList>
    </citation>
    <scope>NUCLEOTIDE SEQUENCE [LARGE SCALE GENOMIC DNA]</scope>
    <source>
        <strain evidence="10 11">CBS 131958</strain>
    </source>
</reference>
<dbReference type="Gene3D" id="1.10.357.110">
    <property type="entry name" value="Vacuolar protein sorting-associated protein 53, C-terminus"/>
    <property type="match status" value="1"/>
</dbReference>
<keyword evidence="11" id="KW-1185">Reference proteome</keyword>
<dbReference type="InterPro" id="IPR007234">
    <property type="entry name" value="Vps53_N"/>
</dbReference>
<dbReference type="InterPro" id="IPR031745">
    <property type="entry name" value="Vps53_C"/>
</dbReference>
<dbReference type="VEuPathDB" id="FungiDB:AB675_2829"/>
<dbReference type="STRING" id="1664694.A0A0N0NRF5"/>
<dbReference type="Pfam" id="PF04100">
    <property type="entry name" value="Vps53_N"/>
    <property type="match status" value="1"/>
</dbReference>
<dbReference type="GO" id="GO:0005829">
    <property type="term" value="C:cytosol"/>
    <property type="evidence" value="ECO:0007669"/>
    <property type="project" value="GOC"/>
</dbReference>
<feature type="domain" description="Vps53 C-terminal" evidence="9">
    <location>
        <begin position="621"/>
        <end position="700"/>
    </location>
</feature>
<dbReference type="AlphaFoldDB" id="A0A0N0NRF5"/>
<evidence type="ECO:0000256" key="6">
    <source>
        <dbReference type="ARBA" id="ARBA00023136"/>
    </source>
</evidence>
<proteinExistence type="inferred from homology"/>
<keyword evidence="6" id="KW-0472">Membrane</keyword>